<sequence length="231" mass="26726">MVEIYCVEDDKNILQLLVYALKNNGFEVKGFVDTKGFFEEIEKNVPSLILLDIMLPDGDGLDILQSLRTNHRTKDIPIIMITAKSSEYDKVVGLDSGADDYIVKPFGIMEIISRINALLRRVNLDTTKDILKFKSIYLDYQKRIVKVEDQSINLTYKEFELLYYLLENKNMVLSRDFILNKVWGYSYEGETRTVDVHIRSLRRKLGIGGKLIQTIRNVGYKIGETDEKKDI</sequence>
<dbReference type="RefSeq" id="WP_075724855.1">
    <property type="nucleotide sequence ID" value="NZ_LTDM01000007.1"/>
</dbReference>
<feature type="modified residue" description="4-aspartylphosphate" evidence="6">
    <location>
        <position position="52"/>
    </location>
</feature>
<comment type="caution">
    <text evidence="10">The sequence shown here is derived from an EMBL/GenBank/DDBJ whole genome shotgun (WGS) entry which is preliminary data.</text>
</comment>
<dbReference type="EMBL" id="LTDM01000007">
    <property type="protein sequence ID" value="OLS03422.1"/>
    <property type="molecule type" value="Genomic_DNA"/>
</dbReference>
<evidence type="ECO:0000256" key="6">
    <source>
        <dbReference type="PROSITE-ProRule" id="PRU00169"/>
    </source>
</evidence>
<dbReference type="PANTHER" id="PTHR48111:SF21">
    <property type="entry name" value="DNA-BINDING DUAL MASTER TRANSCRIPTIONAL REGULATOR RPAA"/>
    <property type="match status" value="1"/>
</dbReference>
<feature type="DNA-binding region" description="OmpR/PhoB-type" evidence="7">
    <location>
        <begin position="128"/>
        <end position="224"/>
    </location>
</feature>
<evidence type="ECO:0000256" key="5">
    <source>
        <dbReference type="ARBA" id="ARBA00023163"/>
    </source>
</evidence>
<keyword evidence="2" id="KW-0902">Two-component regulatory system</keyword>
<proteinExistence type="predicted"/>
<feature type="domain" description="OmpR/PhoB-type" evidence="9">
    <location>
        <begin position="128"/>
        <end position="224"/>
    </location>
</feature>
<dbReference type="SUPFAM" id="SSF46894">
    <property type="entry name" value="C-terminal effector domain of the bipartite response regulators"/>
    <property type="match status" value="1"/>
</dbReference>
<dbReference type="InterPro" id="IPR001867">
    <property type="entry name" value="OmpR/PhoB-type_DNA-bd"/>
</dbReference>
<gene>
    <name evidence="10" type="primary">phoB</name>
    <name evidence="10" type="ORF">TICRE_05340</name>
</gene>
<dbReference type="Proteomes" id="UP000186112">
    <property type="component" value="Unassembled WGS sequence"/>
</dbReference>
<dbReference type="Pfam" id="PF00072">
    <property type="entry name" value="Response_reg"/>
    <property type="match status" value="1"/>
</dbReference>
<reference evidence="10 11" key="1">
    <citation type="submission" date="2016-02" db="EMBL/GenBank/DDBJ databases">
        <title>Genome sequence of Tissierella creatinophila DSM 6911.</title>
        <authorList>
            <person name="Poehlein A."/>
            <person name="Daniel R."/>
        </authorList>
    </citation>
    <scope>NUCLEOTIDE SEQUENCE [LARGE SCALE GENOMIC DNA]</scope>
    <source>
        <strain evidence="10 11">DSM 6911</strain>
    </source>
</reference>
<dbReference type="Gene3D" id="3.40.50.2300">
    <property type="match status" value="1"/>
</dbReference>
<keyword evidence="3" id="KW-0805">Transcription regulation</keyword>
<evidence type="ECO:0000256" key="1">
    <source>
        <dbReference type="ARBA" id="ARBA00022553"/>
    </source>
</evidence>
<dbReference type="PANTHER" id="PTHR48111">
    <property type="entry name" value="REGULATOR OF RPOS"/>
    <property type="match status" value="1"/>
</dbReference>
<dbReference type="GO" id="GO:0032993">
    <property type="term" value="C:protein-DNA complex"/>
    <property type="evidence" value="ECO:0007669"/>
    <property type="project" value="TreeGrafter"/>
</dbReference>
<evidence type="ECO:0000313" key="10">
    <source>
        <dbReference type="EMBL" id="OLS03422.1"/>
    </source>
</evidence>
<name>A0A1U7M7Y1_TISCR</name>
<dbReference type="CDD" id="cd00383">
    <property type="entry name" value="trans_reg_C"/>
    <property type="match status" value="1"/>
</dbReference>
<dbReference type="PROSITE" id="PS51755">
    <property type="entry name" value="OMPR_PHOB"/>
    <property type="match status" value="1"/>
</dbReference>
<protein>
    <submittedName>
        <fullName evidence="10">Phosphate regulon transcriptional regulatory protein PhoB</fullName>
    </submittedName>
</protein>
<dbReference type="Gene3D" id="6.10.250.690">
    <property type="match status" value="1"/>
</dbReference>
<dbReference type="GO" id="GO:0000156">
    <property type="term" value="F:phosphorelay response regulator activity"/>
    <property type="evidence" value="ECO:0007669"/>
    <property type="project" value="TreeGrafter"/>
</dbReference>
<dbReference type="Gene3D" id="1.10.10.10">
    <property type="entry name" value="Winged helix-like DNA-binding domain superfamily/Winged helix DNA-binding domain"/>
    <property type="match status" value="1"/>
</dbReference>
<keyword evidence="5" id="KW-0804">Transcription</keyword>
<keyword evidence="4 7" id="KW-0238">DNA-binding</keyword>
<dbReference type="Pfam" id="PF00486">
    <property type="entry name" value="Trans_reg_C"/>
    <property type="match status" value="1"/>
</dbReference>
<accession>A0A1U7M7Y1</accession>
<dbReference type="InterPro" id="IPR036388">
    <property type="entry name" value="WH-like_DNA-bd_sf"/>
</dbReference>
<dbReference type="SUPFAM" id="SSF52172">
    <property type="entry name" value="CheY-like"/>
    <property type="match status" value="1"/>
</dbReference>
<dbReference type="AlphaFoldDB" id="A0A1U7M7Y1"/>
<dbReference type="InterPro" id="IPR039420">
    <property type="entry name" value="WalR-like"/>
</dbReference>
<dbReference type="OrthoDB" id="9802426at2"/>
<dbReference type="GO" id="GO:0005829">
    <property type="term" value="C:cytosol"/>
    <property type="evidence" value="ECO:0007669"/>
    <property type="project" value="TreeGrafter"/>
</dbReference>
<evidence type="ECO:0000259" key="9">
    <source>
        <dbReference type="PROSITE" id="PS51755"/>
    </source>
</evidence>
<dbReference type="FunFam" id="1.10.10.10:FF:000018">
    <property type="entry name" value="DNA-binding response regulator ResD"/>
    <property type="match status" value="1"/>
</dbReference>
<dbReference type="GO" id="GO:0006355">
    <property type="term" value="P:regulation of DNA-templated transcription"/>
    <property type="evidence" value="ECO:0007669"/>
    <property type="project" value="InterPro"/>
</dbReference>
<dbReference type="GO" id="GO:0000976">
    <property type="term" value="F:transcription cis-regulatory region binding"/>
    <property type="evidence" value="ECO:0007669"/>
    <property type="project" value="TreeGrafter"/>
</dbReference>
<evidence type="ECO:0000256" key="2">
    <source>
        <dbReference type="ARBA" id="ARBA00023012"/>
    </source>
</evidence>
<dbReference type="SMART" id="SM00862">
    <property type="entry name" value="Trans_reg_C"/>
    <property type="match status" value="1"/>
</dbReference>
<dbReference type="InterPro" id="IPR001789">
    <property type="entry name" value="Sig_transdc_resp-reg_receiver"/>
</dbReference>
<keyword evidence="1 6" id="KW-0597">Phosphoprotein</keyword>
<evidence type="ECO:0000259" key="8">
    <source>
        <dbReference type="PROSITE" id="PS50110"/>
    </source>
</evidence>
<evidence type="ECO:0000313" key="11">
    <source>
        <dbReference type="Proteomes" id="UP000186112"/>
    </source>
</evidence>
<dbReference type="InterPro" id="IPR016032">
    <property type="entry name" value="Sig_transdc_resp-reg_C-effctor"/>
</dbReference>
<evidence type="ECO:0000256" key="3">
    <source>
        <dbReference type="ARBA" id="ARBA00023015"/>
    </source>
</evidence>
<keyword evidence="11" id="KW-1185">Reference proteome</keyword>
<evidence type="ECO:0000256" key="7">
    <source>
        <dbReference type="PROSITE-ProRule" id="PRU01091"/>
    </source>
</evidence>
<evidence type="ECO:0000256" key="4">
    <source>
        <dbReference type="ARBA" id="ARBA00023125"/>
    </source>
</evidence>
<organism evidence="10 11">
    <name type="scientific">Tissierella creatinophila DSM 6911</name>
    <dbReference type="NCBI Taxonomy" id="1123403"/>
    <lineage>
        <taxon>Bacteria</taxon>
        <taxon>Bacillati</taxon>
        <taxon>Bacillota</taxon>
        <taxon>Tissierellia</taxon>
        <taxon>Tissierellales</taxon>
        <taxon>Tissierellaceae</taxon>
        <taxon>Tissierella</taxon>
    </lineage>
</organism>
<feature type="domain" description="Response regulatory" evidence="8">
    <location>
        <begin position="3"/>
        <end position="119"/>
    </location>
</feature>
<dbReference type="PROSITE" id="PS50110">
    <property type="entry name" value="RESPONSE_REGULATORY"/>
    <property type="match status" value="1"/>
</dbReference>
<dbReference type="InterPro" id="IPR011006">
    <property type="entry name" value="CheY-like_superfamily"/>
</dbReference>
<dbReference type="SMART" id="SM00448">
    <property type="entry name" value="REC"/>
    <property type="match status" value="1"/>
</dbReference>